<dbReference type="Gene3D" id="3.60.40.10">
    <property type="entry name" value="PPM-type phosphatase domain"/>
    <property type="match status" value="1"/>
</dbReference>
<evidence type="ECO:0000313" key="5">
    <source>
        <dbReference type="Proteomes" id="UP000318538"/>
    </source>
</evidence>
<dbReference type="EC" id="3.1.3.3" evidence="4"/>
<dbReference type="KEGG" id="rlc:K227x_29680"/>
<dbReference type="GO" id="GO:0016791">
    <property type="term" value="F:phosphatase activity"/>
    <property type="evidence" value="ECO:0007669"/>
    <property type="project" value="TreeGrafter"/>
</dbReference>
<dbReference type="InterPro" id="IPR036457">
    <property type="entry name" value="PPM-type-like_dom_sf"/>
</dbReference>
<dbReference type="PANTHER" id="PTHR43156">
    <property type="entry name" value="STAGE II SPORULATION PROTEIN E-RELATED"/>
    <property type="match status" value="1"/>
</dbReference>
<evidence type="ECO:0000313" key="4">
    <source>
        <dbReference type="EMBL" id="QDT04576.1"/>
    </source>
</evidence>
<feature type="domain" description="PPM-type phosphatase" evidence="3">
    <location>
        <begin position="38"/>
        <end position="258"/>
    </location>
</feature>
<dbReference type="AlphaFoldDB" id="A0A517NBQ9"/>
<keyword evidence="5" id="KW-1185">Reference proteome</keyword>
<dbReference type="InterPro" id="IPR001932">
    <property type="entry name" value="PPM-type_phosphatase-like_dom"/>
</dbReference>
<name>A0A517NBQ9_9BACT</name>
<protein>
    <submittedName>
        <fullName evidence="4">Phosphoserine phosphatase RsbU</fullName>
        <ecNumber evidence="4">3.1.3.3</ecNumber>
    </submittedName>
</protein>
<proteinExistence type="predicted"/>
<gene>
    <name evidence="4" type="primary">rsbU_1</name>
    <name evidence="4" type="ORF">K227x_29680</name>
</gene>
<accession>A0A517NBQ9</accession>
<dbReference type="RefSeq" id="WP_145170257.1">
    <property type="nucleotide sequence ID" value="NZ_CP036525.1"/>
</dbReference>
<dbReference type="SUPFAM" id="SSF81606">
    <property type="entry name" value="PP2C-like"/>
    <property type="match status" value="1"/>
</dbReference>
<sequence>MSLTRDGGPPKSFSIAALLLVAVNVPLATVVSVLLLIEYQRQMRQAVDSRQATLQVEASLIGTALLQLGNPNAPATITDYLERSCEGSHDAQMANRWIEAKWQGNRLHSHSGTGPPSKLPRYLAEDGFATAIFLRWEPSRNRIHYASAGHEPMLLLRGQELESFEATGLPLGVDTSLDWETVSISLNPNDRLLLSTDGICEASNSSDQQFGRDRIGQLMKQHRKRSIQQFADTLVERLDEHVGDLIGQDDITLLVMQCDGPCG</sequence>
<dbReference type="InterPro" id="IPR052016">
    <property type="entry name" value="Bact_Sigma-Reg"/>
</dbReference>
<dbReference type="Proteomes" id="UP000318538">
    <property type="component" value="Chromosome"/>
</dbReference>
<keyword evidence="2" id="KW-1133">Transmembrane helix</keyword>
<reference evidence="4 5" key="1">
    <citation type="submission" date="2019-02" db="EMBL/GenBank/DDBJ databases">
        <title>Deep-cultivation of Planctomycetes and their phenomic and genomic characterization uncovers novel biology.</title>
        <authorList>
            <person name="Wiegand S."/>
            <person name="Jogler M."/>
            <person name="Boedeker C."/>
            <person name="Pinto D."/>
            <person name="Vollmers J."/>
            <person name="Rivas-Marin E."/>
            <person name="Kohn T."/>
            <person name="Peeters S.H."/>
            <person name="Heuer A."/>
            <person name="Rast P."/>
            <person name="Oberbeckmann S."/>
            <person name="Bunk B."/>
            <person name="Jeske O."/>
            <person name="Meyerdierks A."/>
            <person name="Storesund J.E."/>
            <person name="Kallscheuer N."/>
            <person name="Luecker S."/>
            <person name="Lage O.M."/>
            <person name="Pohl T."/>
            <person name="Merkel B.J."/>
            <person name="Hornburger P."/>
            <person name="Mueller R.-W."/>
            <person name="Bruemmer F."/>
            <person name="Labrenz M."/>
            <person name="Spormann A.M."/>
            <person name="Op den Camp H."/>
            <person name="Overmann J."/>
            <person name="Amann R."/>
            <person name="Jetten M.S.M."/>
            <person name="Mascher T."/>
            <person name="Medema M.H."/>
            <person name="Devos D.P."/>
            <person name="Kaster A.-K."/>
            <person name="Ovreas L."/>
            <person name="Rohde M."/>
            <person name="Galperin M.Y."/>
            <person name="Jogler C."/>
        </authorList>
    </citation>
    <scope>NUCLEOTIDE SEQUENCE [LARGE SCALE GENOMIC DNA]</scope>
    <source>
        <strain evidence="4 5">K22_7</strain>
    </source>
</reference>
<dbReference type="EMBL" id="CP036525">
    <property type="protein sequence ID" value="QDT04576.1"/>
    <property type="molecule type" value="Genomic_DNA"/>
</dbReference>
<keyword evidence="1 4" id="KW-0378">Hydrolase</keyword>
<keyword evidence="2" id="KW-0472">Membrane</keyword>
<organism evidence="4 5">
    <name type="scientific">Rubripirellula lacrimiformis</name>
    <dbReference type="NCBI Taxonomy" id="1930273"/>
    <lineage>
        <taxon>Bacteria</taxon>
        <taxon>Pseudomonadati</taxon>
        <taxon>Planctomycetota</taxon>
        <taxon>Planctomycetia</taxon>
        <taxon>Pirellulales</taxon>
        <taxon>Pirellulaceae</taxon>
        <taxon>Rubripirellula</taxon>
    </lineage>
</organism>
<keyword evidence="2" id="KW-0812">Transmembrane</keyword>
<evidence type="ECO:0000256" key="1">
    <source>
        <dbReference type="ARBA" id="ARBA00022801"/>
    </source>
</evidence>
<feature type="transmembrane region" description="Helical" evidence="2">
    <location>
        <begin position="12"/>
        <end position="37"/>
    </location>
</feature>
<dbReference type="PANTHER" id="PTHR43156:SF2">
    <property type="entry name" value="STAGE II SPORULATION PROTEIN E"/>
    <property type="match status" value="1"/>
</dbReference>
<dbReference type="OrthoDB" id="247273at2"/>
<dbReference type="SMART" id="SM00331">
    <property type="entry name" value="PP2C_SIG"/>
    <property type="match status" value="1"/>
</dbReference>
<evidence type="ECO:0000259" key="3">
    <source>
        <dbReference type="SMART" id="SM00331"/>
    </source>
</evidence>
<dbReference type="Pfam" id="PF07228">
    <property type="entry name" value="SpoIIE"/>
    <property type="match status" value="1"/>
</dbReference>
<evidence type="ECO:0000256" key="2">
    <source>
        <dbReference type="SAM" id="Phobius"/>
    </source>
</evidence>